<feature type="compositionally biased region" description="Basic and acidic residues" evidence="1">
    <location>
        <begin position="539"/>
        <end position="566"/>
    </location>
</feature>
<feature type="compositionally biased region" description="Pro residues" evidence="1">
    <location>
        <begin position="222"/>
        <end position="235"/>
    </location>
</feature>
<feature type="compositionally biased region" description="Gly residues" evidence="1">
    <location>
        <begin position="464"/>
        <end position="480"/>
    </location>
</feature>
<feature type="compositionally biased region" description="Basic and acidic residues" evidence="1">
    <location>
        <begin position="818"/>
        <end position="846"/>
    </location>
</feature>
<proteinExistence type="predicted"/>
<evidence type="ECO:0000256" key="1">
    <source>
        <dbReference type="SAM" id="MobiDB-lite"/>
    </source>
</evidence>
<feature type="compositionally biased region" description="Basic and acidic residues" evidence="1">
    <location>
        <begin position="302"/>
        <end position="318"/>
    </location>
</feature>
<feature type="compositionally biased region" description="Basic residues" evidence="1">
    <location>
        <begin position="368"/>
        <end position="388"/>
    </location>
</feature>
<feature type="compositionally biased region" description="Pro residues" evidence="1">
    <location>
        <begin position="134"/>
        <end position="143"/>
    </location>
</feature>
<accession>A0A0G4F111</accession>
<organism evidence="2 3">
    <name type="scientific">Vitrella brassicaformis (strain CCMP3155)</name>
    <dbReference type="NCBI Taxonomy" id="1169540"/>
    <lineage>
        <taxon>Eukaryota</taxon>
        <taxon>Sar</taxon>
        <taxon>Alveolata</taxon>
        <taxon>Colpodellida</taxon>
        <taxon>Vitrellaceae</taxon>
        <taxon>Vitrella</taxon>
    </lineage>
</organism>
<protein>
    <recommendedName>
        <fullName evidence="4">Myb-like domain-containing protein</fullName>
    </recommendedName>
</protein>
<reference evidence="2 3" key="1">
    <citation type="submission" date="2014-11" db="EMBL/GenBank/DDBJ databases">
        <authorList>
            <person name="Zhu J."/>
            <person name="Qi W."/>
            <person name="Song R."/>
        </authorList>
    </citation>
    <scope>NUCLEOTIDE SEQUENCE [LARGE SCALE GENOMIC DNA]</scope>
</reference>
<feature type="compositionally biased region" description="Basic and acidic residues" evidence="1">
    <location>
        <begin position="325"/>
        <end position="335"/>
    </location>
</feature>
<feature type="compositionally biased region" description="Low complexity" evidence="1">
    <location>
        <begin position="664"/>
        <end position="673"/>
    </location>
</feature>
<dbReference type="OMA" id="PSFRGAC"/>
<feature type="compositionally biased region" description="Basic and acidic residues" evidence="1">
    <location>
        <begin position="280"/>
        <end position="291"/>
    </location>
</feature>
<feature type="compositionally biased region" description="Low complexity" evidence="1">
    <location>
        <begin position="344"/>
        <end position="353"/>
    </location>
</feature>
<feature type="compositionally biased region" description="Basic and acidic residues" evidence="1">
    <location>
        <begin position="654"/>
        <end position="663"/>
    </location>
</feature>
<name>A0A0G4F111_VITBC</name>
<dbReference type="Proteomes" id="UP000041254">
    <property type="component" value="Unassembled WGS sequence"/>
</dbReference>
<feature type="region of interest" description="Disordered" evidence="1">
    <location>
        <begin position="1"/>
        <end position="486"/>
    </location>
</feature>
<evidence type="ECO:0008006" key="4">
    <source>
        <dbReference type="Google" id="ProtNLM"/>
    </source>
</evidence>
<feature type="compositionally biased region" description="Basic and acidic residues" evidence="1">
    <location>
        <begin position="578"/>
        <end position="600"/>
    </location>
</feature>
<feature type="region of interest" description="Disordered" evidence="1">
    <location>
        <begin position="793"/>
        <end position="870"/>
    </location>
</feature>
<dbReference type="VEuPathDB" id="CryptoDB:Vbra_14169"/>
<feature type="compositionally biased region" description="Basic and acidic residues" evidence="1">
    <location>
        <begin position="49"/>
        <end position="66"/>
    </location>
</feature>
<feature type="compositionally biased region" description="Basic and acidic residues" evidence="1">
    <location>
        <begin position="745"/>
        <end position="759"/>
    </location>
</feature>
<feature type="compositionally biased region" description="Acidic residues" evidence="1">
    <location>
        <begin position="847"/>
        <end position="870"/>
    </location>
</feature>
<dbReference type="InParanoid" id="A0A0G4F111"/>
<feature type="compositionally biased region" description="Polar residues" evidence="1">
    <location>
        <begin position="391"/>
        <end position="410"/>
    </location>
</feature>
<keyword evidence="3" id="KW-1185">Reference proteome</keyword>
<dbReference type="Gene3D" id="1.10.10.60">
    <property type="entry name" value="Homeodomain-like"/>
    <property type="match status" value="1"/>
</dbReference>
<feature type="region of interest" description="Disordered" evidence="1">
    <location>
        <begin position="539"/>
        <end position="760"/>
    </location>
</feature>
<feature type="compositionally biased region" description="Basic and acidic residues" evidence="1">
    <location>
        <begin position="430"/>
        <end position="440"/>
    </location>
</feature>
<feature type="compositionally biased region" description="Basic residues" evidence="1">
    <location>
        <begin position="796"/>
        <end position="807"/>
    </location>
</feature>
<dbReference type="AlphaFoldDB" id="A0A0G4F111"/>
<evidence type="ECO:0000313" key="2">
    <source>
        <dbReference type="EMBL" id="CEM05209.1"/>
    </source>
</evidence>
<feature type="compositionally biased region" description="Low complexity" evidence="1">
    <location>
        <begin position="444"/>
        <end position="458"/>
    </location>
</feature>
<feature type="compositionally biased region" description="Low complexity" evidence="1">
    <location>
        <begin position="110"/>
        <end position="125"/>
    </location>
</feature>
<dbReference type="EMBL" id="CDMY01000356">
    <property type="protein sequence ID" value="CEM05209.1"/>
    <property type="molecule type" value="Genomic_DNA"/>
</dbReference>
<sequence length="870" mass="93130">MNAEPSLPSALGRSLKKRPKEGVGEEGARPQTDGMPQDHPSTHAQGGSVREKAPLADRQVDSDARPQMHRSAAGDGPVAAPPPAAEDGRKPGAHLVNAGQPIAPHSQSVAAHIGASGAHADAAGATDVRQSDHPPAPSPPPANPNLKPKKKLSRILQEIANCGDYKNGKPSSAARRHSRVNYAKAGSGSSENDSDRIPVRRKANRIVMSDESRSPACDYRGHPPPPPPAAPPASPAPIQMSPSADLPLVQVQTPHVPPAQQPQDDDETTGPPIKKLLRKFQPEKDRDEARALKKQLQLQEEQQQHKQEGGKGGGEVKGRVRVSHSGRDDGRDIKMRRPRKPKRPLVAPKAAPPSCSQEDQDEVPSGPRQRKRNATAAKPKAKAAAKKKQVSESSSDVLDTDESLQSSQPSAIDPSEQPEPSVRTGRGRAGAKDDRQRADRGQPSAVVRRGASRAAGGRAKAKAAGGGKAAAAGAGSGGVSKGRVGEEWTGAEMDKLERILTIGKVDFRDPDCWECVARELGTGRTAAECSQYYDMWTERAEKAPPEKKKKKNDGDGAPKKDFEKAKGPQKARMQLQHLAERRPQKGLHDPFKDVRQRPKPVDLPQPSHDPQPMEEDPLVDATQADDSERAGPSVRPPPDPEGRHLRLSRSGKKGRQEGGRVKESSAGGSSPAHSPSPPCRPRPRRSSINSFGSFEVRLSVGRQDYRRKSIAPAKRGRGGRGRGGGGGRGRGGRAAPAAAGGVVKMEGDDHDEHGGHDGEVGVDEMDYVEQELPRADPMGQAAYAFQFYDKFSKAGRGGRGRGGKRGGGRGGGAAGRKPRVDYQKLFQKNDKQEAKRKLKAYERDADGLEDDGDDDDDFEDDEEGEDDLSF</sequence>
<gene>
    <name evidence="2" type="ORF">Vbra_14169</name>
</gene>
<evidence type="ECO:0000313" key="3">
    <source>
        <dbReference type="Proteomes" id="UP000041254"/>
    </source>
</evidence>